<dbReference type="SUPFAM" id="SSF81383">
    <property type="entry name" value="F-box domain"/>
    <property type="match status" value="1"/>
</dbReference>
<feature type="compositionally biased region" description="Basic residues" evidence="4">
    <location>
        <begin position="7"/>
        <end position="18"/>
    </location>
</feature>
<reference evidence="6" key="1">
    <citation type="submission" date="2021-01" db="UniProtKB">
        <authorList>
            <consortium name="EnsemblMetazoa"/>
        </authorList>
    </citation>
    <scope>IDENTIFICATION</scope>
</reference>
<dbReference type="SUPFAM" id="SSF50978">
    <property type="entry name" value="WD40 repeat-like"/>
    <property type="match status" value="1"/>
</dbReference>
<dbReference type="RefSeq" id="XP_022649649.1">
    <property type="nucleotide sequence ID" value="XM_022793914.1"/>
</dbReference>
<dbReference type="KEGG" id="vde:111245492"/>
<feature type="repeat" description="WD" evidence="3">
    <location>
        <begin position="283"/>
        <end position="305"/>
    </location>
</feature>
<feature type="repeat" description="WD" evidence="3">
    <location>
        <begin position="434"/>
        <end position="473"/>
    </location>
</feature>
<evidence type="ECO:0000256" key="3">
    <source>
        <dbReference type="PROSITE-ProRule" id="PRU00221"/>
    </source>
</evidence>
<dbReference type="PROSITE" id="PS50082">
    <property type="entry name" value="WD_REPEATS_2"/>
    <property type="match status" value="2"/>
</dbReference>
<dbReference type="InterPro" id="IPR015943">
    <property type="entry name" value="WD40/YVTN_repeat-like_dom_sf"/>
</dbReference>
<dbReference type="PROSITE" id="PS50181">
    <property type="entry name" value="FBOX"/>
    <property type="match status" value="1"/>
</dbReference>
<dbReference type="InterPro" id="IPR036047">
    <property type="entry name" value="F-box-like_dom_sf"/>
</dbReference>
<feature type="domain" description="F-box" evidence="5">
    <location>
        <begin position="93"/>
        <end position="139"/>
    </location>
</feature>
<sequence length="554" mass="62854">MSSRPKIASRRCGDKRRKYNNERKTQSRGAGGIVSLIRSLRNGPIRNDVARWLAQLEALTPDQHRIALTNLIMTLSEDHLERIVQGIMPELRKDIVTTLPEPASLAVLNSLTPDQLLRVGSVSREWQFIASSNSVWQEKCHEIGIQQLPPDIASNRPLAWKEAYLVHHMIPVRTWAKSRPASMWEVPCHDNAGVIFMERAGNRLITVGEDHTVQFFDFDNGDLVNTFRSPCPLLTLKIEGNVAVTAGSNGNVFILNSNDGQLIDTLTEDFATSQGLELLRNRLVVSSTDGTIYVWDVVTRQYVYTENRGTMVKLLAANDQIIATGDSQGTVTISYPNQPQRPARTINAHRGPVAGLIVFNGYILTISTDLKCCLWDSETLQQSHELQLPSWIRLEDPARPGVPTFSVHGNLILLVSDRRFCLWNPRDGKVVHDFKGHLESIRDVKFNSHSVVSSSADGYVKLWNRPTGNFIYDLIWPEHVERRTRHLPGFDTCYRIYVDDRKLVVSGHRQRRTCLLFVNFVPPPEVLQRQSFLLEDIDEKEDELEVLEFGQPRM</sequence>
<dbReference type="InParanoid" id="A0A7M7JBM4"/>
<evidence type="ECO:0000256" key="2">
    <source>
        <dbReference type="ARBA" id="ARBA00022737"/>
    </source>
</evidence>
<dbReference type="InterPro" id="IPR001810">
    <property type="entry name" value="F-box_dom"/>
</dbReference>
<evidence type="ECO:0000313" key="6">
    <source>
        <dbReference type="EnsemblMetazoa" id="XP_022649649"/>
    </source>
</evidence>
<dbReference type="Pfam" id="PF12937">
    <property type="entry name" value="F-box-like"/>
    <property type="match status" value="1"/>
</dbReference>
<keyword evidence="2" id="KW-0677">Repeat</keyword>
<dbReference type="EnsemblMetazoa" id="XM_022793914">
    <property type="protein sequence ID" value="XP_022649649"/>
    <property type="gene ID" value="LOC111245492"/>
</dbReference>
<evidence type="ECO:0000313" key="7">
    <source>
        <dbReference type="Proteomes" id="UP000594260"/>
    </source>
</evidence>
<dbReference type="InterPro" id="IPR036322">
    <property type="entry name" value="WD40_repeat_dom_sf"/>
</dbReference>
<name>A0A7M7JBM4_VARDE</name>
<proteinExistence type="predicted"/>
<dbReference type="OrthoDB" id="17410at2759"/>
<dbReference type="OMA" id="YELINCC"/>
<dbReference type="InterPro" id="IPR042627">
    <property type="entry name" value="FBXW2"/>
</dbReference>
<organism evidence="6 7">
    <name type="scientific">Varroa destructor</name>
    <name type="common">Honeybee mite</name>
    <dbReference type="NCBI Taxonomy" id="109461"/>
    <lineage>
        <taxon>Eukaryota</taxon>
        <taxon>Metazoa</taxon>
        <taxon>Ecdysozoa</taxon>
        <taxon>Arthropoda</taxon>
        <taxon>Chelicerata</taxon>
        <taxon>Arachnida</taxon>
        <taxon>Acari</taxon>
        <taxon>Parasitiformes</taxon>
        <taxon>Mesostigmata</taxon>
        <taxon>Gamasina</taxon>
        <taxon>Dermanyssoidea</taxon>
        <taxon>Varroidae</taxon>
        <taxon>Varroa</taxon>
    </lineage>
</organism>
<dbReference type="SMART" id="SM00320">
    <property type="entry name" value="WD40"/>
    <property type="match status" value="5"/>
</dbReference>
<dbReference type="Gene3D" id="2.130.10.10">
    <property type="entry name" value="YVTN repeat-like/Quinoprotein amine dehydrogenase"/>
    <property type="match status" value="3"/>
</dbReference>
<dbReference type="Proteomes" id="UP000594260">
    <property type="component" value="Unplaced"/>
</dbReference>
<evidence type="ECO:0000256" key="4">
    <source>
        <dbReference type="SAM" id="MobiDB-lite"/>
    </source>
</evidence>
<dbReference type="PROSITE" id="PS50294">
    <property type="entry name" value="WD_REPEATS_REGION"/>
    <property type="match status" value="1"/>
</dbReference>
<dbReference type="AlphaFoldDB" id="A0A7M7JBM4"/>
<dbReference type="GeneID" id="111245492"/>
<dbReference type="PANTHER" id="PTHR44436:SF1">
    <property type="entry name" value="F-BOX_WD REPEAT-CONTAINING PROTEIN 2"/>
    <property type="match status" value="1"/>
</dbReference>
<dbReference type="PANTHER" id="PTHR44436">
    <property type="entry name" value="F-BOX/WD REPEAT-CONTAINING PROTEIN 2"/>
    <property type="match status" value="1"/>
</dbReference>
<accession>A0A7M7JBM4</accession>
<dbReference type="Gene3D" id="1.20.1280.50">
    <property type="match status" value="1"/>
</dbReference>
<protein>
    <recommendedName>
        <fullName evidence="5">F-box domain-containing protein</fullName>
    </recommendedName>
</protein>
<dbReference type="InterPro" id="IPR001680">
    <property type="entry name" value="WD40_rpt"/>
</dbReference>
<feature type="region of interest" description="Disordered" evidence="4">
    <location>
        <begin position="1"/>
        <end position="25"/>
    </location>
</feature>
<keyword evidence="1 3" id="KW-0853">WD repeat</keyword>
<dbReference type="Pfam" id="PF00400">
    <property type="entry name" value="WD40"/>
    <property type="match status" value="1"/>
</dbReference>
<evidence type="ECO:0000259" key="5">
    <source>
        <dbReference type="PROSITE" id="PS50181"/>
    </source>
</evidence>
<evidence type="ECO:0000256" key="1">
    <source>
        <dbReference type="ARBA" id="ARBA00022574"/>
    </source>
</evidence>
<keyword evidence="7" id="KW-1185">Reference proteome</keyword>